<protein>
    <submittedName>
        <fullName evidence="2">Uncharacterized protein</fullName>
    </submittedName>
</protein>
<name>A0A0K0E588_STRER</name>
<reference evidence="2" key="1">
    <citation type="submission" date="2015-08" db="UniProtKB">
        <authorList>
            <consortium name="WormBaseParasite"/>
        </authorList>
    </citation>
    <scope>IDENTIFICATION</scope>
</reference>
<dbReference type="WBParaSite" id="SSTP_0000467200.1">
    <property type="protein sequence ID" value="SSTP_0000467200.1"/>
    <property type="gene ID" value="SSTP_0000467200"/>
</dbReference>
<sequence>MSKTKDDPKNNINTDSDDEFPLNELIPEDQRQHKIKPLSAKEEQDELFKMHSDKCDDIPELINEND</sequence>
<organism evidence="2">
    <name type="scientific">Strongyloides stercoralis</name>
    <name type="common">Threadworm</name>
    <dbReference type="NCBI Taxonomy" id="6248"/>
    <lineage>
        <taxon>Eukaryota</taxon>
        <taxon>Metazoa</taxon>
        <taxon>Ecdysozoa</taxon>
        <taxon>Nematoda</taxon>
        <taxon>Chromadorea</taxon>
        <taxon>Rhabditida</taxon>
        <taxon>Tylenchina</taxon>
        <taxon>Panagrolaimomorpha</taxon>
        <taxon>Strongyloidoidea</taxon>
        <taxon>Strongyloididae</taxon>
        <taxon>Strongyloides</taxon>
    </lineage>
</organism>
<dbReference type="AlphaFoldDB" id="A0A0K0E588"/>
<evidence type="ECO:0000313" key="2">
    <source>
        <dbReference type="WBParaSite" id="SSTP_0000467200.1"/>
    </source>
</evidence>
<evidence type="ECO:0000256" key="1">
    <source>
        <dbReference type="SAM" id="MobiDB-lite"/>
    </source>
</evidence>
<accession>A0A0K0E588</accession>
<proteinExistence type="predicted"/>
<feature type="region of interest" description="Disordered" evidence="1">
    <location>
        <begin position="1"/>
        <end position="32"/>
    </location>
</feature>